<reference evidence="1 2" key="1">
    <citation type="submission" date="2016-04" db="EMBL/GenBank/DDBJ databases">
        <title>ATOL: Assembling a taxonomically balanced genome-scale reconstruction of the evolutionary history of the Enterobacteriaceae.</title>
        <authorList>
            <person name="Plunkett G.III."/>
            <person name="Neeno-Eckwall E.C."/>
            <person name="Glasner J.D."/>
            <person name="Perna N.T."/>
        </authorList>
    </citation>
    <scope>NUCLEOTIDE SEQUENCE [LARGE SCALE GENOMIC DNA]</scope>
    <source>
        <strain evidence="1 2">ATCC 12841</strain>
    </source>
</reference>
<accession>A0AA91IMQ6</accession>
<organism evidence="1 2">
    <name type="scientific">Obesumbacterium proteus ATCC 12841</name>
    <dbReference type="NCBI Taxonomy" id="1354268"/>
    <lineage>
        <taxon>Bacteria</taxon>
        <taxon>Pseudomonadati</taxon>
        <taxon>Pseudomonadota</taxon>
        <taxon>Gammaproteobacteria</taxon>
        <taxon>Enterobacterales</taxon>
        <taxon>Hafniaceae</taxon>
        <taxon>Obesumbacterium</taxon>
    </lineage>
</organism>
<dbReference type="AlphaFoldDB" id="A0AA91IMQ6"/>
<sequence length="53" mass="6143">MIKPEHNKQAASIISTVFMMPSLRFLRRSLRARYCYALIQGDRYLALADKGKL</sequence>
<comment type="caution">
    <text evidence="1">The sequence shown here is derived from an EMBL/GenBank/DDBJ whole genome shotgun (WGS) entry which is preliminary data.</text>
</comment>
<dbReference type="EMBL" id="LXEX01000063">
    <property type="protein sequence ID" value="OAT56771.1"/>
    <property type="molecule type" value="Genomic_DNA"/>
</dbReference>
<evidence type="ECO:0000313" key="2">
    <source>
        <dbReference type="Proteomes" id="UP000078431"/>
    </source>
</evidence>
<dbReference type="RefSeq" id="WP_156088368.1">
    <property type="nucleotide sequence ID" value="NZ_LXEX01000063.1"/>
</dbReference>
<protein>
    <submittedName>
        <fullName evidence="1">Uncharacterized protein</fullName>
    </submittedName>
</protein>
<dbReference type="Proteomes" id="UP000078431">
    <property type="component" value="Unassembled WGS sequence"/>
</dbReference>
<name>A0AA91IMQ6_9GAMM</name>
<gene>
    <name evidence="1" type="ORF">M993_04543</name>
</gene>
<proteinExistence type="predicted"/>
<keyword evidence="2" id="KW-1185">Reference proteome</keyword>
<evidence type="ECO:0000313" key="1">
    <source>
        <dbReference type="EMBL" id="OAT56771.1"/>
    </source>
</evidence>